<dbReference type="SUPFAM" id="SSF81606">
    <property type="entry name" value="PP2C-like"/>
    <property type="match status" value="1"/>
</dbReference>
<dbReference type="SUPFAM" id="SSF55785">
    <property type="entry name" value="PYP-like sensor domain (PAS domain)"/>
    <property type="match status" value="2"/>
</dbReference>
<dbReference type="InterPro" id="IPR036457">
    <property type="entry name" value="PPM-type-like_dom_sf"/>
</dbReference>
<dbReference type="PROSITE" id="PS50113">
    <property type="entry name" value="PAC"/>
    <property type="match status" value="1"/>
</dbReference>
<dbReference type="SMART" id="SM00331">
    <property type="entry name" value="PP2C_SIG"/>
    <property type="match status" value="1"/>
</dbReference>
<gene>
    <name evidence="4" type="ORF">SAMN02745165_02161</name>
</gene>
<dbReference type="InterPro" id="IPR000700">
    <property type="entry name" value="PAS-assoc_C"/>
</dbReference>
<dbReference type="Pfam" id="PF00989">
    <property type="entry name" value="PAS"/>
    <property type="match status" value="1"/>
</dbReference>
<organism evidence="4 5">
    <name type="scientific">Malonomonas rubra DSM 5091</name>
    <dbReference type="NCBI Taxonomy" id="1122189"/>
    <lineage>
        <taxon>Bacteria</taxon>
        <taxon>Pseudomonadati</taxon>
        <taxon>Thermodesulfobacteriota</taxon>
        <taxon>Desulfuromonadia</taxon>
        <taxon>Desulfuromonadales</taxon>
        <taxon>Geopsychrobacteraceae</taxon>
        <taxon>Malonomonas</taxon>
    </lineage>
</organism>
<protein>
    <submittedName>
        <fullName evidence="4">PAS domain S-box-containing protein</fullName>
    </submittedName>
</protein>
<reference evidence="4 5" key="1">
    <citation type="submission" date="2016-11" db="EMBL/GenBank/DDBJ databases">
        <authorList>
            <person name="Jaros S."/>
            <person name="Januszkiewicz K."/>
            <person name="Wedrychowicz H."/>
        </authorList>
    </citation>
    <scope>NUCLEOTIDE SEQUENCE [LARGE SCALE GENOMIC DNA]</scope>
    <source>
        <strain evidence="4 5">DSM 5091</strain>
    </source>
</reference>
<dbReference type="EMBL" id="FQZT01000007">
    <property type="protein sequence ID" value="SHJ35371.1"/>
    <property type="molecule type" value="Genomic_DNA"/>
</dbReference>
<dbReference type="InterPro" id="IPR052016">
    <property type="entry name" value="Bact_Sigma-Reg"/>
</dbReference>
<dbReference type="Pfam" id="PF07228">
    <property type="entry name" value="SpoIIE"/>
    <property type="match status" value="1"/>
</dbReference>
<evidence type="ECO:0000259" key="2">
    <source>
        <dbReference type="PROSITE" id="PS50112"/>
    </source>
</evidence>
<proteinExistence type="predicted"/>
<dbReference type="PANTHER" id="PTHR43156">
    <property type="entry name" value="STAGE II SPORULATION PROTEIN E-RELATED"/>
    <property type="match status" value="1"/>
</dbReference>
<dbReference type="STRING" id="1122189.SAMN02745165_02161"/>
<evidence type="ECO:0000256" key="1">
    <source>
        <dbReference type="ARBA" id="ARBA00022801"/>
    </source>
</evidence>
<dbReference type="OrthoDB" id="9802500at2"/>
<dbReference type="NCBIfam" id="TIGR00229">
    <property type="entry name" value="sensory_box"/>
    <property type="match status" value="2"/>
</dbReference>
<evidence type="ECO:0000313" key="5">
    <source>
        <dbReference type="Proteomes" id="UP000184171"/>
    </source>
</evidence>
<dbReference type="Pfam" id="PF13426">
    <property type="entry name" value="PAS_9"/>
    <property type="match status" value="1"/>
</dbReference>
<evidence type="ECO:0000313" key="4">
    <source>
        <dbReference type="EMBL" id="SHJ35371.1"/>
    </source>
</evidence>
<dbReference type="CDD" id="cd00130">
    <property type="entry name" value="PAS"/>
    <property type="match status" value="2"/>
</dbReference>
<feature type="domain" description="PAC" evidence="3">
    <location>
        <begin position="72"/>
        <end position="129"/>
    </location>
</feature>
<dbReference type="GO" id="GO:0016791">
    <property type="term" value="F:phosphatase activity"/>
    <property type="evidence" value="ECO:0007669"/>
    <property type="project" value="TreeGrafter"/>
</dbReference>
<dbReference type="AlphaFoldDB" id="A0A1M6ILM7"/>
<dbReference type="InterPro" id="IPR000014">
    <property type="entry name" value="PAS"/>
</dbReference>
<dbReference type="PROSITE" id="PS50112">
    <property type="entry name" value="PAS"/>
    <property type="match status" value="2"/>
</dbReference>
<name>A0A1M6ILM7_MALRU</name>
<accession>A0A1M6ILM7</accession>
<dbReference type="RefSeq" id="WP_072908741.1">
    <property type="nucleotide sequence ID" value="NZ_FQZT01000007.1"/>
</dbReference>
<dbReference type="GO" id="GO:0006355">
    <property type="term" value="P:regulation of DNA-templated transcription"/>
    <property type="evidence" value="ECO:0007669"/>
    <property type="project" value="InterPro"/>
</dbReference>
<dbReference type="SMART" id="SM00091">
    <property type="entry name" value="PAS"/>
    <property type="match status" value="2"/>
</dbReference>
<evidence type="ECO:0000259" key="3">
    <source>
        <dbReference type="PROSITE" id="PS50113"/>
    </source>
</evidence>
<dbReference type="InterPro" id="IPR035965">
    <property type="entry name" value="PAS-like_dom_sf"/>
</dbReference>
<keyword evidence="5" id="KW-1185">Reference proteome</keyword>
<keyword evidence="1" id="KW-0378">Hydrolase</keyword>
<dbReference type="Gene3D" id="3.60.40.10">
    <property type="entry name" value="PPM-type phosphatase domain"/>
    <property type="match status" value="1"/>
</dbReference>
<dbReference type="Gene3D" id="3.30.450.20">
    <property type="entry name" value="PAS domain"/>
    <property type="match status" value="2"/>
</dbReference>
<dbReference type="PANTHER" id="PTHR43156:SF2">
    <property type="entry name" value="STAGE II SPORULATION PROTEIN E"/>
    <property type="match status" value="1"/>
</dbReference>
<dbReference type="InterPro" id="IPR013767">
    <property type="entry name" value="PAS_fold"/>
</dbReference>
<dbReference type="Proteomes" id="UP000184171">
    <property type="component" value="Unassembled WGS sequence"/>
</dbReference>
<sequence>MDELRAFLAAIVESSDDAIIGLNPQGRIFSWNLGAQQIYGYRSEEVIGQSISLISLPERSDEIHRLLARLKSDSPVRHNNSIHLHKKGHCIYVSLSVSPVIDRPGKLLGASVIVRDNTRQLKAEEALQEAEEKYRQLFYAEQDAIILFEKESGRIHDLNESALQLYGYPRNEFLQLRISELIVEGSGSQLSRQRSTARHRRSNGQQFAAEISVGNLRLKGCDMQVMIVRDISDKRQHQLLRQSLALAKEFQQRLLPAQTPQLPGYDIFVQSHYCQEAGGDYYDFFPLPKENAQDLAFAVGDVSGHNVGAALLMSLTKGVLQTEARHSLMKPDRLLQVLNDHLLNSATDSSFLTLFFGRIDNKKKQLHWNSAGHGPVFCYCRHENKIIELAPNDIPLGIAAKANYYNPPPLQLHPGDILLIGTDGLWETQNLRGELFRCARLRQILASHRDKDAASLYQIIMQKINDFRATPTAEDDMTLMVIKLAEA</sequence>
<dbReference type="InterPro" id="IPR001932">
    <property type="entry name" value="PPM-type_phosphatase-like_dom"/>
</dbReference>
<feature type="domain" description="PAS" evidence="2">
    <location>
        <begin position="130"/>
        <end position="174"/>
    </location>
</feature>
<feature type="domain" description="PAS" evidence="2">
    <location>
        <begin position="4"/>
        <end position="74"/>
    </location>
</feature>